<dbReference type="AlphaFoldDB" id="A0A392RU85"/>
<dbReference type="EMBL" id="LXQA010264018">
    <property type="protein sequence ID" value="MCI39136.1"/>
    <property type="molecule type" value="Genomic_DNA"/>
</dbReference>
<evidence type="ECO:0000313" key="3">
    <source>
        <dbReference type="Proteomes" id="UP000265520"/>
    </source>
</evidence>
<comment type="caution">
    <text evidence="2">The sequence shown here is derived from an EMBL/GenBank/DDBJ whole genome shotgun (WGS) entry which is preliminary data.</text>
</comment>
<feature type="compositionally biased region" description="Low complexity" evidence="1">
    <location>
        <begin position="35"/>
        <end position="61"/>
    </location>
</feature>
<dbReference type="Proteomes" id="UP000265520">
    <property type="component" value="Unassembled WGS sequence"/>
</dbReference>
<keyword evidence="3" id="KW-1185">Reference proteome</keyword>
<name>A0A392RU85_9FABA</name>
<feature type="region of interest" description="Disordered" evidence="1">
    <location>
        <begin position="16"/>
        <end position="76"/>
    </location>
</feature>
<organism evidence="2 3">
    <name type="scientific">Trifolium medium</name>
    <dbReference type="NCBI Taxonomy" id="97028"/>
    <lineage>
        <taxon>Eukaryota</taxon>
        <taxon>Viridiplantae</taxon>
        <taxon>Streptophyta</taxon>
        <taxon>Embryophyta</taxon>
        <taxon>Tracheophyta</taxon>
        <taxon>Spermatophyta</taxon>
        <taxon>Magnoliopsida</taxon>
        <taxon>eudicotyledons</taxon>
        <taxon>Gunneridae</taxon>
        <taxon>Pentapetalae</taxon>
        <taxon>rosids</taxon>
        <taxon>fabids</taxon>
        <taxon>Fabales</taxon>
        <taxon>Fabaceae</taxon>
        <taxon>Papilionoideae</taxon>
        <taxon>50 kb inversion clade</taxon>
        <taxon>NPAAA clade</taxon>
        <taxon>Hologalegina</taxon>
        <taxon>IRL clade</taxon>
        <taxon>Trifolieae</taxon>
        <taxon>Trifolium</taxon>
    </lineage>
</organism>
<reference evidence="2 3" key="1">
    <citation type="journal article" date="2018" name="Front. Plant Sci.">
        <title>Red Clover (Trifolium pratense) and Zigzag Clover (T. medium) - A Picture of Genomic Similarities and Differences.</title>
        <authorList>
            <person name="Dluhosova J."/>
            <person name="Istvanek J."/>
            <person name="Nedelnik J."/>
            <person name="Repkova J."/>
        </authorList>
    </citation>
    <scope>NUCLEOTIDE SEQUENCE [LARGE SCALE GENOMIC DNA]</scope>
    <source>
        <strain evidence="3">cv. 10/8</strain>
        <tissue evidence="2">Leaf</tissue>
    </source>
</reference>
<accession>A0A392RU85</accession>
<feature type="non-terminal residue" evidence="2">
    <location>
        <position position="104"/>
    </location>
</feature>
<proteinExistence type="predicted"/>
<protein>
    <submittedName>
        <fullName evidence="2">Uncharacterized protein</fullName>
    </submittedName>
</protein>
<sequence>MVDFGDELLMIVADQRAPKQGKKKMKSRASTVLNQSGPAGSSPPGGVSSSQAGVQSGSPVVRQPPSKRQREEPAIDVDALEKLYPLPRCFSSRDFMEKRPPMVA</sequence>
<evidence type="ECO:0000256" key="1">
    <source>
        <dbReference type="SAM" id="MobiDB-lite"/>
    </source>
</evidence>
<evidence type="ECO:0000313" key="2">
    <source>
        <dbReference type="EMBL" id="MCI39136.1"/>
    </source>
</evidence>